<dbReference type="InterPro" id="IPR032710">
    <property type="entry name" value="NTF2-like_dom_sf"/>
</dbReference>
<reference evidence="2 3" key="1">
    <citation type="submission" date="2024-09" db="EMBL/GenBank/DDBJ databases">
        <authorList>
            <person name="Sun Q."/>
            <person name="Mori K."/>
        </authorList>
    </citation>
    <scope>NUCLEOTIDE SEQUENCE [LARGE SCALE GENOMIC DNA]</scope>
    <source>
        <strain evidence="2 3">TBRC 1432</strain>
    </source>
</reference>
<dbReference type="InterPro" id="IPR037401">
    <property type="entry name" value="SnoaL-like"/>
</dbReference>
<sequence length="117" mass="13051">MVNAQKMFATIDRLDAYGFAEFFAEDATAVAGNGDPVLGRPAILAANIAYMAMLKGIRHVIRSKWTVDDTTIAVTDVTYTRQDDKQVTIPVVSIWRVGEDDLITDFRLYYDLTPVFA</sequence>
<keyword evidence="3" id="KW-1185">Reference proteome</keyword>
<feature type="domain" description="SnoaL-like" evidence="1">
    <location>
        <begin position="5"/>
        <end position="105"/>
    </location>
</feature>
<evidence type="ECO:0000313" key="2">
    <source>
        <dbReference type="EMBL" id="MFC0542728.1"/>
    </source>
</evidence>
<proteinExistence type="predicted"/>
<accession>A0ABV6MQY6</accession>
<organism evidence="2 3">
    <name type="scientific">Kutzneria chonburiensis</name>
    <dbReference type="NCBI Taxonomy" id="1483604"/>
    <lineage>
        <taxon>Bacteria</taxon>
        <taxon>Bacillati</taxon>
        <taxon>Actinomycetota</taxon>
        <taxon>Actinomycetes</taxon>
        <taxon>Pseudonocardiales</taxon>
        <taxon>Pseudonocardiaceae</taxon>
        <taxon>Kutzneria</taxon>
    </lineage>
</organism>
<dbReference type="EMBL" id="JBHLUD010000004">
    <property type="protein sequence ID" value="MFC0542728.1"/>
    <property type="molecule type" value="Genomic_DNA"/>
</dbReference>
<dbReference type="Pfam" id="PF12680">
    <property type="entry name" value="SnoaL_2"/>
    <property type="match status" value="1"/>
</dbReference>
<dbReference type="Proteomes" id="UP001589810">
    <property type="component" value="Unassembled WGS sequence"/>
</dbReference>
<protein>
    <submittedName>
        <fullName evidence="2">Nuclear transport factor 2 family protein</fullName>
    </submittedName>
</protein>
<evidence type="ECO:0000313" key="3">
    <source>
        <dbReference type="Proteomes" id="UP001589810"/>
    </source>
</evidence>
<dbReference type="RefSeq" id="WP_273941144.1">
    <property type="nucleotide sequence ID" value="NZ_CP097263.1"/>
</dbReference>
<evidence type="ECO:0000259" key="1">
    <source>
        <dbReference type="Pfam" id="PF12680"/>
    </source>
</evidence>
<gene>
    <name evidence="2" type="ORF">ACFFH7_14620</name>
</gene>
<dbReference type="Gene3D" id="3.10.450.50">
    <property type="match status" value="1"/>
</dbReference>
<dbReference type="SUPFAM" id="SSF54427">
    <property type="entry name" value="NTF2-like"/>
    <property type="match status" value="1"/>
</dbReference>
<comment type="caution">
    <text evidence="2">The sequence shown here is derived from an EMBL/GenBank/DDBJ whole genome shotgun (WGS) entry which is preliminary data.</text>
</comment>
<name>A0ABV6MQY6_9PSEU</name>